<reference evidence="1 2" key="1">
    <citation type="journal article" date="2020" name="Cell">
        <title>Large-Scale Comparative Analyses of Tick Genomes Elucidate Their Genetic Diversity and Vector Capacities.</title>
        <authorList>
            <consortium name="Tick Genome and Microbiome Consortium (TIGMIC)"/>
            <person name="Jia N."/>
            <person name="Wang J."/>
            <person name="Shi W."/>
            <person name="Du L."/>
            <person name="Sun Y."/>
            <person name="Zhan W."/>
            <person name="Jiang J.F."/>
            <person name="Wang Q."/>
            <person name="Zhang B."/>
            <person name="Ji P."/>
            <person name="Bell-Sakyi L."/>
            <person name="Cui X.M."/>
            <person name="Yuan T.T."/>
            <person name="Jiang B.G."/>
            <person name="Yang W.F."/>
            <person name="Lam T.T."/>
            <person name="Chang Q.C."/>
            <person name="Ding S.J."/>
            <person name="Wang X.J."/>
            <person name="Zhu J.G."/>
            <person name="Ruan X.D."/>
            <person name="Zhao L."/>
            <person name="Wei J.T."/>
            <person name="Ye R.Z."/>
            <person name="Que T.C."/>
            <person name="Du C.H."/>
            <person name="Zhou Y.H."/>
            <person name="Cheng J.X."/>
            <person name="Dai P.F."/>
            <person name="Guo W.B."/>
            <person name="Han X.H."/>
            <person name="Huang E.J."/>
            <person name="Li L.F."/>
            <person name="Wei W."/>
            <person name="Gao Y.C."/>
            <person name="Liu J.Z."/>
            <person name="Shao H.Z."/>
            <person name="Wang X."/>
            <person name="Wang C.C."/>
            <person name="Yang T.C."/>
            <person name="Huo Q.B."/>
            <person name="Li W."/>
            <person name="Chen H.Y."/>
            <person name="Chen S.E."/>
            <person name="Zhou L.G."/>
            <person name="Ni X.B."/>
            <person name="Tian J.H."/>
            <person name="Sheng Y."/>
            <person name="Liu T."/>
            <person name="Pan Y.S."/>
            <person name="Xia L.Y."/>
            <person name="Li J."/>
            <person name="Zhao F."/>
            <person name="Cao W.C."/>
        </authorList>
    </citation>
    <scope>NUCLEOTIDE SEQUENCE [LARGE SCALE GENOMIC DNA]</scope>
    <source>
        <strain evidence="1">Iper-2018</strain>
    </source>
</reference>
<keyword evidence="2" id="KW-1185">Reference proteome</keyword>
<organism evidence="1 2">
    <name type="scientific">Ixodes persulcatus</name>
    <name type="common">Taiga tick</name>
    <dbReference type="NCBI Taxonomy" id="34615"/>
    <lineage>
        <taxon>Eukaryota</taxon>
        <taxon>Metazoa</taxon>
        <taxon>Ecdysozoa</taxon>
        <taxon>Arthropoda</taxon>
        <taxon>Chelicerata</taxon>
        <taxon>Arachnida</taxon>
        <taxon>Acari</taxon>
        <taxon>Parasitiformes</taxon>
        <taxon>Ixodida</taxon>
        <taxon>Ixodoidea</taxon>
        <taxon>Ixodidae</taxon>
        <taxon>Ixodinae</taxon>
        <taxon>Ixodes</taxon>
    </lineage>
</organism>
<gene>
    <name evidence="1" type="ORF">HPB47_008426</name>
</gene>
<protein>
    <submittedName>
        <fullName evidence="1">Uncharacterized protein</fullName>
    </submittedName>
</protein>
<evidence type="ECO:0000313" key="1">
    <source>
        <dbReference type="EMBL" id="KAG0414412.1"/>
    </source>
</evidence>
<proteinExistence type="predicted"/>
<evidence type="ECO:0000313" key="2">
    <source>
        <dbReference type="Proteomes" id="UP000805193"/>
    </source>
</evidence>
<comment type="caution">
    <text evidence="1">The sequence shown here is derived from an EMBL/GenBank/DDBJ whole genome shotgun (WGS) entry which is preliminary data.</text>
</comment>
<dbReference type="Proteomes" id="UP000805193">
    <property type="component" value="Unassembled WGS sequence"/>
</dbReference>
<name>A0AC60P4Q1_IXOPE</name>
<accession>A0AC60P4Q1</accession>
<dbReference type="EMBL" id="JABSTQ010011179">
    <property type="protein sequence ID" value="KAG0414412.1"/>
    <property type="molecule type" value="Genomic_DNA"/>
</dbReference>
<sequence length="315" mass="36308">MPPRGPRDERVQIVVLAQEGRSRQEISRRVGRPVKTVQRIIDALRDDDGRLDDAPHRRGPRATTPTEDRHILEAALGDPFLAARDIRDALELEISDTLFGDASTMLAYTANWTLEDWTHVFFSAESTFCTQLDQQRRVWRHDNFRYDPHFIKEVAASGRRCVNVWGAISRQGLGPIFTIDGRLTLEVYSDIIDHILIPYVLHGPFLDGDFWFKHDLSPIHTSRFTKTLLAERGIRELPWPPKGADVNIVENVWSMIKSKLATQELQRVSPNELWEAVQREWNNLCNNDDLALHFYGTLPHRIQSLIHGEGNFLEY</sequence>